<dbReference type="PROSITE" id="PS50191">
    <property type="entry name" value="CRAL_TRIO"/>
    <property type="match status" value="1"/>
</dbReference>
<dbReference type="Pfam" id="PF19055">
    <property type="entry name" value="ABC2_membrane_7"/>
    <property type="match status" value="1"/>
</dbReference>
<dbReference type="Pfam" id="PF00005">
    <property type="entry name" value="ABC_tran"/>
    <property type="match status" value="1"/>
</dbReference>
<dbReference type="InterPro" id="IPR027417">
    <property type="entry name" value="P-loop_NTPase"/>
</dbReference>
<keyword evidence="7 10" id="KW-1133">Transmembrane helix</keyword>
<keyword evidence="11" id="KW-0732">Signal</keyword>
<evidence type="ECO:0000256" key="5">
    <source>
        <dbReference type="ARBA" id="ARBA00022741"/>
    </source>
</evidence>
<feature type="transmembrane region" description="Helical" evidence="10">
    <location>
        <begin position="290"/>
        <end position="311"/>
    </location>
</feature>
<dbReference type="InterPro" id="IPR001251">
    <property type="entry name" value="CRAL-TRIO_dom"/>
</dbReference>
<evidence type="ECO:0000256" key="1">
    <source>
        <dbReference type="ARBA" id="ARBA00004141"/>
    </source>
</evidence>
<feature type="domain" description="ABC transporter" evidence="13">
    <location>
        <begin position="498"/>
        <end position="740"/>
    </location>
</feature>
<dbReference type="Gene3D" id="3.40.50.300">
    <property type="entry name" value="P-loop containing nucleotide triphosphate hydrolases"/>
    <property type="match status" value="1"/>
</dbReference>
<dbReference type="PROSITE" id="PS50893">
    <property type="entry name" value="ABC_TRANSPORTER_2"/>
    <property type="match status" value="1"/>
</dbReference>
<evidence type="ECO:0000256" key="7">
    <source>
        <dbReference type="ARBA" id="ARBA00022989"/>
    </source>
</evidence>
<keyword evidence="3" id="KW-0813">Transport</keyword>
<dbReference type="SMART" id="SM00516">
    <property type="entry name" value="SEC14"/>
    <property type="match status" value="1"/>
</dbReference>
<dbReference type="EMBL" id="HG994357">
    <property type="protein sequence ID" value="CAF2121457.1"/>
    <property type="molecule type" value="Genomic_DNA"/>
</dbReference>
<dbReference type="InterPro" id="IPR050352">
    <property type="entry name" value="ABCG_transporters"/>
</dbReference>
<feature type="transmembrane region" description="Helical" evidence="10">
    <location>
        <begin position="875"/>
        <end position="893"/>
    </location>
</feature>
<accession>A0A816VAK9</accession>
<dbReference type="InterPro" id="IPR043926">
    <property type="entry name" value="ABCG_dom"/>
</dbReference>
<evidence type="ECO:0000256" key="2">
    <source>
        <dbReference type="ARBA" id="ARBA00005814"/>
    </source>
</evidence>
<dbReference type="CDD" id="cd03213">
    <property type="entry name" value="ABCG_EPDR"/>
    <property type="match status" value="1"/>
</dbReference>
<feature type="compositionally biased region" description="Low complexity" evidence="9">
    <location>
        <begin position="1272"/>
        <end position="1283"/>
    </location>
</feature>
<organism evidence="14">
    <name type="scientific">Brassica napus</name>
    <name type="common">Rape</name>
    <dbReference type="NCBI Taxonomy" id="3708"/>
    <lineage>
        <taxon>Eukaryota</taxon>
        <taxon>Viridiplantae</taxon>
        <taxon>Streptophyta</taxon>
        <taxon>Embryophyta</taxon>
        <taxon>Tracheophyta</taxon>
        <taxon>Spermatophyta</taxon>
        <taxon>Magnoliopsida</taxon>
        <taxon>eudicotyledons</taxon>
        <taxon>Gunneridae</taxon>
        <taxon>Pentapetalae</taxon>
        <taxon>rosids</taxon>
        <taxon>malvids</taxon>
        <taxon>Brassicales</taxon>
        <taxon>Brassicaceae</taxon>
        <taxon>Brassiceae</taxon>
        <taxon>Brassica</taxon>
    </lineage>
</organism>
<protein>
    <submittedName>
        <fullName evidence="14">(rape) hypothetical protein</fullName>
    </submittedName>
</protein>
<dbReference type="Proteomes" id="UP001295469">
    <property type="component" value="Chromosome A03"/>
</dbReference>
<keyword evidence="5" id="KW-0547">Nucleotide-binding</keyword>
<evidence type="ECO:0000259" key="13">
    <source>
        <dbReference type="PROSITE" id="PS50893"/>
    </source>
</evidence>
<keyword evidence="8 10" id="KW-0472">Membrane</keyword>
<evidence type="ECO:0000259" key="12">
    <source>
        <dbReference type="PROSITE" id="PS50191"/>
    </source>
</evidence>
<comment type="similarity">
    <text evidence="2">Belongs to the ABC transporter superfamily. ABCG family. Eye pigment precursor importer (TC 3.A.1.204) subfamily.</text>
</comment>
<gene>
    <name evidence="14" type="ORF">DARMORV10_A03P13680.1</name>
</gene>
<name>A0A816VAK9_BRANA</name>
<evidence type="ECO:0000256" key="11">
    <source>
        <dbReference type="SAM" id="SignalP"/>
    </source>
</evidence>
<dbReference type="SUPFAM" id="SSF52540">
    <property type="entry name" value="P-loop containing nucleoside triphosphate hydrolases"/>
    <property type="match status" value="1"/>
</dbReference>
<feature type="transmembrane region" description="Helical" evidence="10">
    <location>
        <begin position="981"/>
        <end position="1002"/>
    </location>
</feature>
<keyword evidence="6" id="KW-0067">ATP-binding</keyword>
<dbReference type="GO" id="GO:0016020">
    <property type="term" value="C:membrane"/>
    <property type="evidence" value="ECO:0007669"/>
    <property type="project" value="UniProtKB-SubCell"/>
</dbReference>
<dbReference type="PANTHER" id="PTHR48041">
    <property type="entry name" value="ABC TRANSPORTER G FAMILY MEMBER 28"/>
    <property type="match status" value="1"/>
</dbReference>
<evidence type="ECO:0000256" key="9">
    <source>
        <dbReference type="SAM" id="MobiDB-lite"/>
    </source>
</evidence>
<dbReference type="SMART" id="SM00382">
    <property type="entry name" value="AAA"/>
    <property type="match status" value="1"/>
</dbReference>
<feature type="signal peptide" evidence="11">
    <location>
        <begin position="1"/>
        <end position="29"/>
    </location>
</feature>
<dbReference type="PANTHER" id="PTHR48041:SF137">
    <property type="entry name" value="ABC TRANSPORTER DOMAIN-CONTAINING PROTEIN"/>
    <property type="match status" value="1"/>
</dbReference>
<dbReference type="GO" id="GO:0005524">
    <property type="term" value="F:ATP binding"/>
    <property type="evidence" value="ECO:0007669"/>
    <property type="project" value="UniProtKB-KW"/>
</dbReference>
<dbReference type="CDD" id="cd00170">
    <property type="entry name" value="SEC14"/>
    <property type="match status" value="1"/>
</dbReference>
<evidence type="ECO:0000256" key="3">
    <source>
        <dbReference type="ARBA" id="ARBA00022448"/>
    </source>
</evidence>
<feature type="region of interest" description="Disordered" evidence="9">
    <location>
        <begin position="323"/>
        <end position="410"/>
    </location>
</feature>
<dbReference type="SUPFAM" id="SSF52087">
    <property type="entry name" value="CRAL/TRIO domain"/>
    <property type="match status" value="1"/>
</dbReference>
<evidence type="ECO:0000256" key="4">
    <source>
        <dbReference type="ARBA" id="ARBA00022692"/>
    </source>
</evidence>
<dbReference type="InterPro" id="IPR036865">
    <property type="entry name" value="CRAL-TRIO_dom_sf"/>
</dbReference>
<feature type="region of interest" description="Disordered" evidence="9">
    <location>
        <begin position="1253"/>
        <end position="1287"/>
    </location>
</feature>
<dbReference type="InterPro" id="IPR003593">
    <property type="entry name" value="AAA+_ATPase"/>
</dbReference>
<feature type="transmembrane region" description="Helical" evidence="10">
    <location>
        <begin position="905"/>
        <end position="924"/>
    </location>
</feature>
<keyword evidence="4 10" id="KW-0812">Transmembrane</keyword>
<dbReference type="Gene3D" id="3.40.525.10">
    <property type="entry name" value="CRAL-TRIO lipid binding domain"/>
    <property type="match status" value="1"/>
</dbReference>
<evidence type="ECO:0000256" key="8">
    <source>
        <dbReference type="ARBA" id="ARBA00023136"/>
    </source>
</evidence>
<dbReference type="PROSITE" id="PS00211">
    <property type="entry name" value="ABC_TRANSPORTER_1"/>
    <property type="match status" value="1"/>
</dbReference>
<evidence type="ECO:0000313" key="14">
    <source>
        <dbReference type="EMBL" id="CAF2121457.1"/>
    </source>
</evidence>
<dbReference type="InterPro" id="IPR017871">
    <property type="entry name" value="ABC_transporter-like_CS"/>
</dbReference>
<feature type="domain" description="CRAL-TRIO" evidence="12">
    <location>
        <begin position="1081"/>
        <end position="1206"/>
    </location>
</feature>
<dbReference type="InterPro" id="IPR003439">
    <property type="entry name" value="ABC_transporter-like_ATP-bd"/>
</dbReference>
<sequence length="1376" mass="153009">MGRRKLCFQETFVSFFVSLVFIFHRGVICQDDSSLDNPAANRLYNQFVFDKISNLTEVFEDDIKRELGFCITNVKEDYNEAFNFSSKPGFLNKCGKTTKGDMMQRICTAAEVRIYFNGLLGGAKRATNYLKPNKNCNLSSWMSGCEPGWACRTAKDVKVDLKDDKNVPVRTQQCAPCCAGFFCPRGITCMIPCPLGAYCPEAKLNRTTGLCDPYHYQLPSGQPNHTCGGADIWADIVSSSEVFCSAGSFCPSTIDKLPCTRGHFCRTGSTAEKNCFKLATCNPRSTNQNITAYGIMLFAGLGFLLIILYNCSDQVLATRERRQAKSREKAVQSVRETQTQEKWKSAKDIAKKHATELQQSFSRTFSRRKSMKQPDLMRGLSQAKPGSDAALPPMAGGSSDTTKKGKKKDKNKLTEMLQDIEQNPGDTEGFKLEIGDKNIKKHAPKGKSLHTQSQMFRYAYGQIEKEKAMQEQNKNLTFSGVISMANDIEIRKRPTIEVAFKDLTITLKGKNKHLMRCVTGKLSPGRVSAVMGPSGARKTTFLTALTGKAAGCTMTGMILVNGKVESIQSYKRIIGFVPQDDIVHGNLTVEENLWFSARCRLPADLPKPEKVLVVERVIESLGLQHVRDSMVGTVEKRGISGGQRKRVNVGLEMVMEPSLLILDEPTSGLDSSSSQLLLRALRREALEGVNICMVVHQPSYTLFRMFDDLILLAKGGLICYQGSVKKVEEYFSSLGIVVPERVNPPDYYIDILEGILKPSTSSGVTYKQLPVRWMLHNGYPVPSDMLKSIEGMASAENSAHGGSAHGSVVGDDGTSFAGEFWQDVKANVEIKKDTLQNNFSNSGDLSQRQVPGVYQQFRYFLGRLGKQRLREARTLAVDYLILLLAGICLGTLAKVSDETFGAMGYTYTVIAVSLLCKITALRSFSLDKLHYWRESRAGMSSLAYFLAKDTVDHFNTIVKPLVYLSMFYFFNNPRSSVGDNYIVLICLVYCVTGIAYALAILFEPGPAQLWSVLLPVVLTLIATSTNDNKIVESISELCYTRWALEAFVVSNAQRYKGVWLITRCGSLMENGYNIKHFPRCLIFLTLTGILSRCAAFFSKRRVTTTTTILDADGLGMKNFSPAAANLLSSIAKVDCSYYPETLHRMFIVNAGFGFRSLIWPAAQKFLDPVTIAKIQVLEPKSLSKLLETIDSSQLPDFLGGVCTCANEGGCLRSNKGPWNDPEIAEASNSCLSLVHHMEVNPIPQTTKAPLHVRDHDSQEPAQGEWSQPQLLNTSSENSSSTYTSRREDSSINKEIVLQCLDRLKKLEKECTEISRIPVKTPEENEKLLTGTLERIKSLELDLDKTQSVLHLTLAKQLQITEQLDSHYEEQRKRCCT</sequence>
<comment type="subcellular location">
    <subcellularLocation>
        <location evidence="1">Membrane</location>
        <topology evidence="1">Multi-pass membrane protein</topology>
    </subcellularLocation>
</comment>
<dbReference type="GO" id="GO:0016887">
    <property type="term" value="F:ATP hydrolysis activity"/>
    <property type="evidence" value="ECO:0007669"/>
    <property type="project" value="InterPro"/>
</dbReference>
<dbReference type="FunFam" id="3.40.50.300:FF:000367">
    <property type="entry name" value="ABC transporter G family member 24"/>
    <property type="match status" value="1"/>
</dbReference>
<feature type="chain" id="PRO_5032489367" evidence="11">
    <location>
        <begin position="30"/>
        <end position="1376"/>
    </location>
</feature>
<evidence type="ECO:0000256" key="10">
    <source>
        <dbReference type="SAM" id="Phobius"/>
    </source>
</evidence>
<feature type="compositionally biased region" description="Basic and acidic residues" evidence="9">
    <location>
        <begin position="338"/>
        <end position="355"/>
    </location>
</feature>
<evidence type="ECO:0000256" key="6">
    <source>
        <dbReference type="ARBA" id="ARBA00022840"/>
    </source>
</evidence>
<dbReference type="GO" id="GO:0140359">
    <property type="term" value="F:ABC-type transporter activity"/>
    <property type="evidence" value="ECO:0007669"/>
    <property type="project" value="InterPro"/>
</dbReference>
<proteinExistence type="inferred from homology"/>
<reference evidence="14" key="1">
    <citation type="submission" date="2021-01" db="EMBL/GenBank/DDBJ databases">
        <authorList>
            <consortium name="Genoscope - CEA"/>
            <person name="William W."/>
        </authorList>
    </citation>
    <scope>NUCLEOTIDE SEQUENCE</scope>
</reference>